<sequence>MNSRYCINMFKSTACDVIQEYLSLLQDFAIRKTLKKFCCCLGIYTACKYFSFARITNQSIQERQSYMTDFCVCLLVGTLSLAITFACLADLILCKEEKWEKERVEVAAQGIHRLSVD</sequence>
<proteinExistence type="predicted"/>
<gene>
    <name evidence="2" type="ORF">TNCT_169401</name>
</gene>
<keyword evidence="1" id="KW-0472">Membrane</keyword>
<evidence type="ECO:0000256" key="1">
    <source>
        <dbReference type="SAM" id="Phobius"/>
    </source>
</evidence>
<keyword evidence="1" id="KW-1133">Transmembrane helix</keyword>
<dbReference type="AlphaFoldDB" id="A0A8X6GK61"/>
<dbReference type="Proteomes" id="UP000887116">
    <property type="component" value="Unassembled WGS sequence"/>
</dbReference>
<reference evidence="2" key="1">
    <citation type="submission" date="2020-07" db="EMBL/GenBank/DDBJ databases">
        <title>Multicomponent nature underlies the extraordinary mechanical properties of spider dragline silk.</title>
        <authorList>
            <person name="Kono N."/>
            <person name="Nakamura H."/>
            <person name="Mori M."/>
            <person name="Yoshida Y."/>
            <person name="Ohtoshi R."/>
            <person name="Malay A.D."/>
            <person name="Moran D.A.P."/>
            <person name="Tomita M."/>
            <person name="Numata K."/>
            <person name="Arakawa K."/>
        </authorList>
    </citation>
    <scope>NUCLEOTIDE SEQUENCE</scope>
</reference>
<feature type="transmembrane region" description="Helical" evidence="1">
    <location>
        <begin position="66"/>
        <end position="93"/>
    </location>
</feature>
<keyword evidence="1" id="KW-0812">Transmembrane</keyword>
<evidence type="ECO:0000313" key="2">
    <source>
        <dbReference type="EMBL" id="GFR06032.1"/>
    </source>
</evidence>
<name>A0A8X6GK61_TRICU</name>
<comment type="caution">
    <text evidence="2">The sequence shown here is derived from an EMBL/GenBank/DDBJ whole genome shotgun (WGS) entry which is preliminary data.</text>
</comment>
<dbReference type="EMBL" id="BMAO01025938">
    <property type="protein sequence ID" value="GFR06032.1"/>
    <property type="molecule type" value="Genomic_DNA"/>
</dbReference>
<protein>
    <submittedName>
        <fullName evidence="2">Uncharacterized protein</fullName>
    </submittedName>
</protein>
<dbReference type="OrthoDB" id="10345732at2759"/>
<organism evidence="2 3">
    <name type="scientific">Trichonephila clavata</name>
    <name type="common">Joro spider</name>
    <name type="synonym">Nephila clavata</name>
    <dbReference type="NCBI Taxonomy" id="2740835"/>
    <lineage>
        <taxon>Eukaryota</taxon>
        <taxon>Metazoa</taxon>
        <taxon>Ecdysozoa</taxon>
        <taxon>Arthropoda</taxon>
        <taxon>Chelicerata</taxon>
        <taxon>Arachnida</taxon>
        <taxon>Araneae</taxon>
        <taxon>Araneomorphae</taxon>
        <taxon>Entelegynae</taxon>
        <taxon>Araneoidea</taxon>
        <taxon>Nephilidae</taxon>
        <taxon>Trichonephila</taxon>
    </lineage>
</organism>
<keyword evidence="3" id="KW-1185">Reference proteome</keyword>
<evidence type="ECO:0000313" key="3">
    <source>
        <dbReference type="Proteomes" id="UP000887116"/>
    </source>
</evidence>
<accession>A0A8X6GK61</accession>